<evidence type="ECO:0000313" key="2">
    <source>
        <dbReference type="EMBL" id="SEJ38839.1"/>
    </source>
</evidence>
<gene>
    <name evidence="2" type="ORF">SAMN04487995_4408</name>
</gene>
<sequence>MEDSELVALWRSFDKRLHDSLILNRQNAAAITLIRIKSLLGSMAPMKIFIIAASLMWATFLSIVLYRTYSFASPFFWISIFIHVVTITVVIGIYIYQVVLIYQTDISEPLFKTQYRLARLKSSTLLIARLMFLHAPVWSTFSISERMFENPFWLMIQLSITTIFVILAIWFFVNINYENRSKKWFRYIFRGKEWDPVIQSMEMLKEIEEYQSDDRYR</sequence>
<organism evidence="2 3">
    <name type="scientific">Dyadobacter koreensis</name>
    <dbReference type="NCBI Taxonomy" id="408657"/>
    <lineage>
        <taxon>Bacteria</taxon>
        <taxon>Pseudomonadati</taxon>
        <taxon>Bacteroidota</taxon>
        <taxon>Cytophagia</taxon>
        <taxon>Cytophagales</taxon>
        <taxon>Spirosomataceae</taxon>
        <taxon>Dyadobacter</taxon>
    </lineage>
</organism>
<dbReference type="AlphaFoldDB" id="A0A1H6YC76"/>
<keyword evidence="1" id="KW-0812">Transmembrane</keyword>
<protein>
    <submittedName>
        <fullName evidence="2">Uncharacterized protein</fullName>
    </submittedName>
</protein>
<proteinExistence type="predicted"/>
<evidence type="ECO:0000256" key="1">
    <source>
        <dbReference type="SAM" id="Phobius"/>
    </source>
</evidence>
<evidence type="ECO:0000313" key="3">
    <source>
        <dbReference type="Proteomes" id="UP000199532"/>
    </source>
</evidence>
<name>A0A1H6YC76_9BACT</name>
<dbReference type="EMBL" id="FNXY01000007">
    <property type="protein sequence ID" value="SEJ38839.1"/>
    <property type="molecule type" value="Genomic_DNA"/>
</dbReference>
<feature type="transmembrane region" description="Helical" evidence="1">
    <location>
        <begin position="48"/>
        <end position="69"/>
    </location>
</feature>
<reference evidence="2 3" key="1">
    <citation type="submission" date="2016-10" db="EMBL/GenBank/DDBJ databases">
        <authorList>
            <person name="de Groot N.N."/>
        </authorList>
    </citation>
    <scope>NUCLEOTIDE SEQUENCE [LARGE SCALE GENOMIC DNA]</scope>
    <source>
        <strain evidence="2 3">DSM 19938</strain>
    </source>
</reference>
<keyword evidence="1" id="KW-1133">Transmembrane helix</keyword>
<feature type="transmembrane region" description="Helical" evidence="1">
    <location>
        <begin position="75"/>
        <end position="102"/>
    </location>
</feature>
<feature type="transmembrane region" description="Helical" evidence="1">
    <location>
        <begin position="153"/>
        <end position="173"/>
    </location>
</feature>
<dbReference type="RefSeq" id="WP_177197105.1">
    <property type="nucleotide sequence ID" value="NZ_FNXY01000007.1"/>
</dbReference>
<feature type="transmembrane region" description="Helical" evidence="1">
    <location>
        <begin position="123"/>
        <end position="141"/>
    </location>
</feature>
<keyword evidence="1" id="KW-0472">Membrane</keyword>
<dbReference type="STRING" id="408657.SAMN04487995_4408"/>
<keyword evidence="3" id="KW-1185">Reference proteome</keyword>
<accession>A0A1H6YC76</accession>
<dbReference type="Proteomes" id="UP000199532">
    <property type="component" value="Unassembled WGS sequence"/>
</dbReference>